<organism evidence="11 12">
    <name type="scientific">Megasphaera vaginalis</name>
    <name type="common">ex Srinivasan et al. 2021</name>
    <dbReference type="NCBI Taxonomy" id="1111454"/>
    <lineage>
        <taxon>Bacteria</taxon>
        <taxon>Bacillati</taxon>
        <taxon>Bacillota</taxon>
        <taxon>Negativicutes</taxon>
        <taxon>Veillonellales</taxon>
        <taxon>Veillonellaceae</taxon>
        <taxon>Megasphaera</taxon>
    </lineage>
</organism>
<dbReference type="GO" id="GO:0005737">
    <property type="term" value="C:cytoplasm"/>
    <property type="evidence" value="ECO:0007669"/>
    <property type="project" value="UniProtKB-SubCell"/>
</dbReference>
<evidence type="ECO:0000256" key="3">
    <source>
        <dbReference type="ARBA" id="ARBA00005539"/>
    </source>
</evidence>
<dbReference type="CDD" id="cd00773">
    <property type="entry name" value="HisRS-like_core"/>
    <property type="match status" value="1"/>
</dbReference>
<dbReference type="InterPro" id="IPR004517">
    <property type="entry name" value="HisZ"/>
</dbReference>
<reference evidence="11 12" key="1">
    <citation type="submission" date="2013-09" db="EMBL/GenBank/DDBJ databases">
        <authorList>
            <person name="Durkin A.S."/>
            <person name="Haft D.R."/>
            <person name="McCorrison J."/>
            <person name="Torralba M."/>
            <person name="Gillis M."/>
            <person name="Haft D.H."/>
            <person name="Methe B."/>
            <person name="Sutton G."/>
            <person name="Nelson K.E."/>
        </authorList>
    </citation>
    <scope>NUCLEOTIDE SEQUENCE [LARGE SCALE GENOMIC DNA]</scope>
    <source>
        <strain evidence="11 12">BV3C16-1</strain>
    </source>
</reference>
<dbReference type="RefSeq" id="WP_023053808.1">
    <property type="nucleotide sequence ID" value="NZ_AWXA01000037.1"/>
</dbReference>
<evidence type="ECO:0000313" key="12">
    <source>
        <dbReference type="Proteomes" id="UP000017090"/>
    </source>
</evidence>
<keyword evidence="8" id="KW-0028">Amino-acid biosynthesis</keyword>
<dbReference type="eggNOG" id="COG3705">
    <property type="taxonomic scope" value="Bacteria"/>
</dbReference>
<evidence type="ECO:0000256" key="2">
    <source>
        <dbReference type="ARBA" id="ARBA00004667"/>
    </source>
</evidence>
<comment type="similarity">
    <text evidence="3 8">Belongs to the class-II aminoacyl-tRNA synthetase family. HisZ subfamily.</text>
</comment>
<dbReference type="GO" id="GO:0140096">
    <property type="term" value="F:catalytic activity, acting on a protein"/>
    <property type="evidence" value="ECO:0007669"/>
    <property type="project" value="UniProtKB-ARBA"/>
</dbReference>
<dbReference type="PATRIC" id="fig|1111454.3.peg.1321"/>
<comment type="subunit">
    <text evidence="4 8">Heteromultimer composed of HisG and HisZ subunits.</text>
</comment>
<dbReference type="HAMAP" id="MF_00125">
    <property type="entry name" value="HisZ"/>
    <property type="match status" value="1"/>
</dbReference>
<dbReference type="OrthoDB" id="9800814at2"/>
<dbReference type="InterPro" id="IPR045864">
    <property type="entry name" value="aa-tRNA-synth_II/BPL/LPL"/>
</dbReference>
<evidence type="ECO:0000256" key="7">
    <source>
        <dbReference type="ARBA" id="ARBA00025246"/>
    </source>
</evidence>
<dbReference type="Gene3D" id="3.30.930.10">
    <property type="entry name" value="Bira Bifunctional Protein, Domain 2"/>
    <property type="match status" value="1"/>
</dbReference>
<dbReference type="STRING" id="1111454.HMPREF1250_1398"/>
<feature type="binding site" evidence="9">
    <location>
        <position position="125"/>
    </location>
    <ligand>
        <name>L-histidine</name>
        <dbReference type="ChEBI" id="CHEBI:57595"/>
    </ligand>
</feature>
<dbReference type="PIRSF" id="PIRSF001549">
    <property type="entry name" value="His-tRNA_synth"/>
    <property type="match status" value="1"/>
</dbReference>
<keyword evidence="8" id="KW-0368">Histidine biosynthesis</keyword>
<comment type="miscellaneous">
    <text evidence="8">This function is generally fulfilled by the C-terminal part of HisG, which is missing in some bacteria such as this one.</text>
</comment>
<dbReference type="PANTHER" id="PTHR43707">
    <property type="entry name" value="HISTIDYL-TRNA SYNTHETASE"/>
    <property type="match status" value="1"/>
</dbReference>
<feature type="domain" description="Class II Histidinyl-tRNA synthetase (HisRS)-like catalytic core" evidence="10">
    <location>
        <begin position="12"/>
        <end position="315"/>
    </location>
</feature>
<dbReference type="EMBL" id="AWXA01000037">
    <property type="protein sequence ID" value="ERT59181.1"/>
    <property type="molecule type" value="Genomic_DNA"/>
</dbReference>
<evidence type="ECO:0000313" key="11">
    <source>
        <dbReference type="EMBL" id="ERT59181.1"/>
    </source>
</evidence>
<protein>
    <recommendedName>
        <fullName evidence="5 8">ATP phosphoribosyltransferase regulatory subunit</fullName>
    </recommendedName>
</protein>
<dbReference type="Pfam" id="PF13393">
    <property type="entry name" value="tRNA-synt_His"/>
    <property type="match status" value="1"/>
</dbReference>
<keyword evidence="11" id="KW-0808">Transferase</keyword>
<sequence>MQYDTLDGVKMLRHDEMKNYERIQRQITKVLQVHGCKIIETPSFEDYDVYQQFFPDLRREMVKTIDTDGRVLVLRPDVTLPLVETAAREFPEKNRLLKFGYVSTVFREYCGKTAYGKEFLQGGAEIFGDGSAECDGEVVVMAAEILMALGVDDIRIDMGTAAYTQALFSGLQIAEKEKKKLRRLLNERNLVAFAAYADTLPLSETERQALNAMPVLFGSYEETLAKARSYCLNPAMQAALDRLEAVYAYVDAAGYRDKVYLDFGFTSPLGYYTDMIFKIYVAGASYDVIDGGRYDDVSACFGTPRPACGFGMNINLLYEFMDDAGLLAGTEPTLQLLIRYDRSDRRLASQLASWRRRGYRVAACGTGCLVDKRDYSLAAEYTKGNYYRQGQVLSPEELEELIRGLCDGASYCLG</sequence>
<accession>U7UIR5</accession>
<evidence type="ECO:0000256" key="1">
    <source>
        <dbReference type="ARBA" id="ARBA00004496"/>
    </source>
</evidence>
<dbReference type="GO" id="GO:0004821">
    <property type="term" value="F:histidine-tRNA ligase activity"/>
    <property type="evidence" value="ECO:0007669"/>
    <property type="project" value="TreeGrafter"/>
</dbReference>
<dbReference type="SUPFAM" id="SSF55681">
    <property type="entry name" value="Class II aaRS and biotin synthetases"/>
    <property type="match status" value="1"/>
</dbReference>
<comment type="function">
    <text evidence="7 8">Required for the first step of histidine biosynthesis. May allow the feedback regulation of ATP phosphoribosyltransferase activity by histidine.</text>
</comment>
<evidence type="ECO:0000259" key="10">
    <source>
        <dbReference type="Pfam" id="PF13393"/>
    </source>
</evidence>
<dbReference type="GO" id="GO:0000105">
    <property type="term" value="P:L-histidine biosynthetic process"/>
    <property type="evidence" value="ECO:0007669"/>
    <property type="project" value="UniProtKB-UniRule"/>
</dbReference>
<evidence type="ECO:0000256" key="5">
    <source>
        <dbReference type="ARBA" id="ARBA00020397"/>
    </source>
</evidence>
<dbReference type="UniPathway" id="UPA00031">
    <property type="reaction ID" value="UER00006"/>
</dbReference>
<evidence type="ECO:0000256" key="6">
    <source>
        <dbReference type="ARBA" id="ARBA00022490"/>
    </source>
</evidence>
<dbReference type="PANTHER" id="PTHR43707:SF1">
    <property type="entry name" value="HISTIDINE--TRNA LIGASE, MITOCHONDRIAL-RELATED"/>
    <property type="match status" value="1"/>
</dbReference>
<keyword evidence="6 8" id="KW-0963">Cytoplasm</keyword>
<proteinExistence type="inferred from homology"/>
<dbReference type="Proteomes" id="UP000017090">
    <property type="component" value="Unassembled WGS sequence"/>
</dbReference>
<evidence type="ECO:0000256" key="8">
    <source>
        <dbReference type="HAMAP-Rule" id="MF_00125"/>
    </source>
</evidence>
<feature type="binding site" evidence="9">
    <location>
        <begin position="77"/>
        <end position="79"/>
    </location>
    <ligand>
        <name>L-histidine</name>
        <dbReference type="ChEBI" id="CHEBI:57595"/>
    </ligand>
</feature>
<comment type="pathway">
    <text evidence="2 8">Amino-acid biosynthesis; L-histidine biosynthesis; L-histidine from 5-phospho-alpha-D-ribose 1-diphosphate: step 1/9.</text>
</comment>
<dbReference type="InterPro" id="IPR004516">
    <property type="entry name" value="HisRS/HisZ"/>
</dbReference>
<evidence type="ECO:0000256" key="9">
    <source>
        <dbReference type="PIRSR" id="PIRSR001549-1"/>
    </source>
</evidence>
<dbReference type="GO" id="GO:0016757">
    <property type="term" value="F:glycosyltransferase activity"/>
    <property type="evidence" value="ECO:0007669"/>
    <property type="project" value="UniProtKB-KW"/>
</dbReference>
<keyword evidence="11" id="KW-0328">Glycosyltransferase</keyword>
<name>U7UIR5_9FIRM</name>
<dbReference type="GO" id="GO:0006427">
    <property type="term" value="P:histidyl-tRNA aminoacylation"/>
    <property type="evidence" value="ECO:0007669"/>
    <property type="project" value="TreeGrafter"/>
</dbReference>
<evidence type="ECO:0000256" key="4">
    <source>
        <dbReference type="ARBA" id="ARBA00011496"/>
    </source>
</evidence>
<comment type="subcellular location">
    <subcellularLocation>
        <location evidence="1 8">Cytoplasm</location>
    </subcellularLocation>
</comment>
<feature type="binding site" evidence="9">
    <location>
        <position position="121"/>
    </location>
    <ligand>
        <name>L-histidine</name>
        <dbReference type="ChEBI" id="CHEBI:57595"/>
    </ligand>
</feature>
<feature type="binding site" evidence="9">
    <location>
        <position position="107"/>
    </location>
    <ligand>
        <name>L-histidine</name>
        <dbReference type="ChEBI" id="CHEBI:57595"/>
    </ligand>
</feature>
<comment type="caution">
    <text evidence="11">The sequence shown here is derived from an EMBL/GenBank/DDBJ whole genome shotgun (WGS) entry which is preliminary data.</text>
</comment>
<keyword evidence="12" id="KW-1185">Reference proteome</keyword>
<dbReference type="AlphaFoldDB" id="U7UIR5"/>
<dbReference type="InterPro" id="IPR041715">
    <property type="entry name" value="HisRS-like_core"/>
</dbReference>
<gene>
    <name evidence="8" type="primary">hisZ</name>
    <name evidence="11" type="ORF">HMPREF1250_1398</name>
</gene>
<feature type="binding site" evidence="9">
    <location>
        <begin position="271"/>
        <end position="272"/>
    </location>
    <ligand>
        <name>L-histidine</name>
        <dbReference type="ChEBI" id="CHEBI:57595"/>
    </ligand>
</feature>